<evidence type="ECO:0000259" key="1">
    <source>
        <dbReference type="Pfam" id="PF02627"/>
    </source>
</evidence>
<dbReference type="PANTHER" id="PTHR33930:SF2">
    <property type="entry name" value="BLR3452 PROTEIN"/>
    <property type="match status" value="1"/>
</dbReference>
<reference evidence="2 3" key="1">
    <citation type="submission" date="2018-07" db="EMBL/GenBank/DDBJ databases">
        <title>Genome sequencing of Runella.</title>
        <authorList>
            <person name="Baek M.-G."/>
            <person name="Yi H."/>
        </authorList>
    </citation>
    <scope>NUCLEOTIDE SEQUENCE [LARGE SCALE GENOMIC DNA]</scope>
    <source>
        <strain evidence="2 3">HYN0085</strain>
    </source>
</reference>
<dbReference type="AlphaFoldDB" id="A0A344TK53"/>
<dbReference type="InterPro" id="IPR029032">
    <property type="entry name" value="AhpD-like"/>
</dbReference>
<dbReference type="InterPro" id="IPR004675">
    <property type="entry name" value="AhpD_core"/>
</dbReference>
<feature type="domain" description="Carboxymuconolactone decarboxylase-like" evidence="1">
    <location>
        <begin position="25"/>
        <end position="99"/>
    </location>
</feature>
<dbReference type="Pfam" id="PF02627">
    <property type="entry name" value="CMD"/>
    <property type="match status" value="1"/>
</dbReference>
<protein>
    <submittedName>
        <fullName evidence="2">4-carboxymuconolactone decarboxylase</fullName>
    </submittedName>
</protein>
<dbReference type="EMBL" id="CP030850">
    <property type="protein sequence ID" value="AXE19024.1"/>
    <property type="molecule type" value="Genomic_DNA"/>
</dbReference>
<proteinExistence type="predicted"/>
<evidence type="ECO:0000313" key="3">
    <source>
        <dbReference type="Proteomes" id="UP000251993"/>
    </source>
</evidence>
<organism evidence="2 3">
    <name type="scientific">Runella rosea</name>
    <dbReference type="NCBI Taxonomy" id="2259595"/>
    <lineage>
        <taxon>Bacteria</taxon>
        <taxon>Pseudomonadati</taxon>
        <taxon>Bacteroidota</taxon>
        <taxon>Cytophagia</taxon>
        <taxon>Cytophagales</taxon>
        <taxon>Spirosomataceae</taxon>
        <taxon>Runella</taxon>
    </lineage>
</organism>
<dbReference type="OrthoDB" id="9806086at2"/>
<dbReference type="InterPro" id="IPR026445">
    <property type="entry name" value="AlkhydPrxdase/COmuclacdeCOase"/>
</dbReference>
<evidence type="ECO:0000313" key="2">
    <source>
        <dbReference type="EMBL" id="AXE19024.1"/>
    </source>
</evidence>
<gene>
    <name evidence="2" type="ORF">DR864_15330</name>
</gene>
<dbReference type="NCBIfam" id="TIGR00778">
    <property type="entry name" value="ahpD_dom"/>
    <property type="match status" value="1"/>
</dbReference>
<dbReference type="KEGG" id="run:DR864_15330"/>
<dbReference type="Proteomes" id="UP000251993">
    <property type="component" value="Chromosome"/>
</dbReference>
<dbReference type="SUPFAM" id="SSF69118">
    <property type="entry name" value="AhpD-like"/>
    <property type="match status" value="1"/>
</dbReference>
<dbReference type="GO" id="GO:0051920">
    <property type="term" value="F:peroxiredoxin activity"/>
    <property type="evidence" value="ECO:0007669"/>
    <property type="project" value="InterPro"/>
</dbReference>
<dbReference type="NCBIfam" id="TIGR04169">
    <property type="entry name" value="perox_w_seleSAM"/>
    <property type="match status" value="1"/>
</dbReference>
<dbReference type="InterPro" id="IPR003779">
    <property type="entry name" value="CMD-like"/>
</dbReference>
<dbReference type="RefSeq" id="WP_114067804.1">
    <property type="nucleotide sequence ID" value="NZ_CP030850.1"/>
</dbReference>
<dbReference type="Gene3D" id="1.20.1290.10">
    <property type="entry name" value="AhpD-like"/>
    <property type="match status" value="1"/>
</dbReference>
<dbReference type="PANTHER" id="PTHR33930">
    <property type="entry name" value="ALKYL HYDROPEROXIDE REDUCTASE AHPD"/>
    <property type="match status" value="1"/>
</dbReference>
<accession>A0A344TK53</accession>
<name>A0A344TK53_9BACT</name>
<keyword evidence="3" id="KW-1185">Reference proteome</keyword>
<sequence length="111" mass="12091">MSTYYNSEDLKKFGSIGAFGAKNLADDFFKYYGDVFAEGALSSREKSLIALAVAHVLKCPYCIDAYTTDTLEKGCSEDEMMEAVHVGAVMAAGITLVHSTQMINKAKELTM</sequence>